<evidence type="ECO:0000256" key="3">
    <source>
        <dbReference type="ARBA" id="ARBA00022679"/>
    </source>
</evidence>
<feature type="non-terminal residue" evidence="8">
    <location>
        <position position="1"/>
    </location>
</feature>
<name>A0ABY2D2R5_9GAMM</name>
<evidence type="ECO:0000256" key="1">
    <source>
        <dbReference type="ARBA" id="ARBA00004418"/>
    </source>
</evidence>
<comment type="subcellular location">
    <subcellularLocation>
        <location evidence="1">Periplasm</location>
    </subcellularLocation>
</comment>
<dbReference type="InterPro" id="IPR031811">
    <property type="entry name" value="ALGX/ALGJ_SGNH-like"/>
</dbReference>
<evidence type="ECO:0000313" key="8">
    <source>
        <dbReference type="EMBL" id="TDA93073.1"/>
    </source>
</evidence>
<evidence type="ECO:0000256" key="5">
    <source>
        <dbReference type="ARBA" id="ARBA00022764"/>
    </source>
</evidence>
<organism evidence="8 9">
    <name type="scientific">Halomonas marinisediminis</name>
    <dbReference type="NCBI Taxonomy" id="2546095"/>
    <lineage>
        <taxon>Bacteria</taxon>
        <taxon>Pseudomonadati</taxon>
        <taxon>Pseudomonadota</taxon>
        <taxon>Gammaproteobacteria</taxon>
        <taxon>Oceanospirillales</taxon>
        <taxon>Halomonadaceae</taxon>
        <taxon>Halomonas</taxon>
    </lineage>
</organism>
<keyword evidence="3" id="KW-0808">Transferase</keyword>
<reference evidence="8 9" key="1">
    <citation type="submission" date="2019-03" db="EMBL/GenBank/DDBJ databases">
        <title>Halomonas marinisediminis sp. nov., a moderately halophilic bacterium isolated from the Bohai Gulf.</title>
        <authorList>
            <person name="Ji X."/>
        </authorList>
    </citation>
    <scope>NUCLEOTIDE SEQUENCE [LARGE SCALE GENOMIC DNA]</scope>
    <source>
        <strain evidence="8 9">204</strain>
    </source>
</reference>
<dbReference type="EMBL" id="SLTR01000174">
    <property type="protein sequence ID" value="TDA93073.1"/>
    <property type="molecule type" value="Genomic_DNA"/>
</dbReference>
<evidence type="ECO:0000256" key="2">
    <source>
        <dbReference type="ARBA" id="ARBA00005182"/>
    </source>
</evidence>
<feature type="non-terminal residue" evidence="8">
    <location>
        <position position="107"/>
    </location>
</feature>
<protein>
    <recommendedName>
        <fullName evidence="7">AlgX/AlgJ SGNH hydrolase-like domain-containing protein</fullName>
    </recommendedName>
</protein>
<keyword evidence="4" id="KW-0732">Signal</keyword>
<dbReference type="Pfam" id="PF16822">
    <property type="entry name" value="ALGX"/>
    <property type="match status" value="1"/>
</dbReference>
<evidence type="ECO:0000256" key="4">
    <source>
        <dbReference type="ARBA" id="ARBA00022729"/>
    </source>
</evidence>
<comment type="caution">
    <text evidence="8">The sequence shown here is derived from an EMBL/GenBank/DDBJ whole genome shotgun (WGS) entry which is preliminary data.</text>
</comment>
<feature type="domain" description="AlgX/AlgJ SGNH hydrolase-like" evidence="7">
    <location>
        <begin position="1"/>
        <end position="107"/>
    </location>
</feature>
<evidence type="ECO:0000259" key="7">
    <source>
        <dbReference type="Pfam" id="PF16822"/>
    </source>
</evidence>
<gene>
    <name evidence="8" type="ORF">E0702_16265</name>
</gene>
<dbReference type="Proteomes" id="UP000294823">
    <property type="component" value="Unassembled WGS sequence"/>
</dbReference>
<proteinExistence type="predicted"/>
<comment type="pathway">
    <text evidence="2">Glycan biosynthesis; alginate biosynthesis.</text>
</comment>
<keyword evidence="5" id="KW-0574">Periplasm</keyword>
<keyword evidence="6" id="KW-0016">Alginate biosynthesis</keyword>
<evidence type="ECO:0000256" key="6">
    <source>
        <dbReference type="ARBA" id="ARBA00022841"/>
    </source>
</evidence>
<evidence type="ECO:0000313" key="9">
    <source>
        <dbReference type="Proteomes" id="UP000294823"/>
    </source>
</evidence>
<accession>A0ABY2D2R5</accession>
<sequence length="107" mass="11538">GWVFTQDQLKERYAMKPAAQALVAEIVREFDKRDVALAIVVPPPRPIIAGQAHLDAAMGEAHHDLDAAQASFGDLITGLAATGAIVPNLQELALSDADLRAAFYFKR</sequence>
<keyword evidence="9" id="KW-1185">Reference proteome</keyword>